<feature type="domain" description="Glycosyltransferase 2-like" evidence="6">
    <location>
        <begin position="10"/>
        <end position="133"/>
    </location>
</feature>
<evidence type="ECO:0000259" key="6">
    <source>
        <dbReference type="Pfam" id="PF00535"/>
    </source>
</evidence>
<dbReference type="RefSeq" id="WP_382407295.1">
    <property type="nucleotide sequence ID" value="NZ_JBHSGU010000002.1"/>
</dbReference>
<dbReference type="CDD" id="cd00761">
    <property type="entry name" value="Glyco_tranf_GTA_type"/>
    <property type="match status" value="1"/>
</dbReference>
<protein>
    <submittedName>
        <fullName evidence="7">Glycosyltransferase</fullName>
        <ecNumber evidence="7">2.4.-.-</ecNumber>
    </submittedName>
</protein>
<dbReference type="GO" id="GO:0016757">
    <property type="term" value="F:glycosyltransferase activity"/>
    <property type="evidence" value="ECO:0007669"/>
    <property type="project" value="UniProtKB-KW"/>
</dbReference>
<dbReference type="InterPro" id="IPR029044">
    <property type="entry name" value="Nucleotide-diphossugar_trans"/>
</dbReference>
<name>A0ABV9LUF2_9ALTE</name>
<dbReference type="InterPro" id="IPR001173">
    <property type="entry name" value="Glyco_trans_2-like"/>
</dbReference>
<proteinExistence type="predicted"/>
<keyword evidence="2" id="KW-1003">Cell membrane</keyword>
<dbReference type="SUPFAM" id="SSF53448">
    <property type="entry name" value="Nucleotide-diphospho-sugar transferases"/>
    <property type="match status" value="1"/>
</dbReference>
<evidence type="ECO:0000313" key="7">
    <source>
        <dbReference type="EMBL" id="MFC4700136.1"/>
    </source>
</evidence>
<dbReference type="Gene3D" id="3.90.550.10">
    <property type="entry name" value="Spore Coat Polysaccharide Biosynthesis Protein SpsA, Chain A"/>
    <property type="match status" value="1"/>
</dbReference>
<keyword evidence="5" id="KW-0472">Membrane</keyword>
<evidence type="ECO:0000256" key="5">
    <source>
        <dbReference type="ARBA" id="ARBA00023136"/>
    </source>
</evidence>
<evidence type="ECO:0000256" key="1">
    <source>
        <dbReference type="ARBA" id="ARBA00004236"/>
    </source>
</evidence>
<reference evidence="8" key="1">
    <citation type="journal article" date="2019" name="Int. J. Syst. Evol. Microbiol.">
        <title>The Global Catalogue of Microorganisms (GCM) 10K type strain sequencing project: providing services to taxonomists for standard genome sequencing and annotation.</title>
        <authorList>
            <consortium name="The Broad Institute Genomics Platform"/>
            <consortium name="The Broad Institute Genome Sequencing Center for Infectious Disease"/>
            <person name="Wu L."/>
            <person name="Ma J."/>
        </authorList>
    </citation>
    <scope>NUCLEOTIDE SEQUENCE [LARGE SCALE GENOMIC DNA]</scope>
    <source>
        <strain evidence="8">KACC 12507</strain>
    </source>
</reference>
<evidence type="ECO:0000313" key="8">
    <source>
        <dbReference type="Proteomes" id="UP001595897"/>
    </source>
</evidence>
<dbReference type="PANTHER" id="PTHR43646">
    <property type="entry name" value="GLYCOSYLTRANSFERASE"/>
    <property type="match status" value="1"/>
</dbReference>
<gene>
    <name evidence="7" type="ORF">ACFO4O_08220</name>
</gene>
<keyword evidence="3 7" id="KW-0328">Glycosyltransferase</keyword>
<organism evidence="7 8">
    <name type="scientific">Glaciecola siphonariae</name>
    <dbReference type="NCBI Taxonomy" id="521012"/>
    <lineage>
        <taxon>Bacteria</taxon>
        <taxon>Pseudomonadati</taxon>
        <taxon>Pseudomonadota</taxon>
        <taxon>Gammaproteobacteria</taxon>
        <taxon>Alteromonadales</taxon>
        <taxon>Alteromonadaceae</taxon>
        <taxon>Glaciecola</taxon>
    </lineage>
</organism>
<evidence type="ECO:0000256" key="3">
    <source>
        <dbReference type="ARBA" id="ARBA00022676"/>
    </source>
</evidence>
<dbReference type="Proteomes" id="UP001595897">
    <property type="component" value="Unassembled WGS sequence"/>
</dbReference>
<evidence type="ECO:0000256" key="4">
    <source>
        <dbReference type="ARBA" id="ARBA00022679"/>
    </source>
</evidence>
<dbReference type="PANTHER" id="PTHR43646:SF2">
    <property type="entry name" value="GLYCOSYLTRANSFERASE 2-LIKE DOMAIN-CONTAINING PROTEIN"/>
    <property type="match status" value="1"/>
</dbReference>
<evidence type="ECO:0000256" key="2">
    <source>
        <dbReference type="ARBA" id="ARBA00022475"/>
    </source>
</evidence>
<dbReference type="EMBL" id="JBHSGU010000002">
    <property type="protein sequence ID" value="MFC4700136.1"/>
    <property type="molecule type" value="Genomic_DNA"/>
</dbReference>
<sequence>MTKPLSCELSFIIPHMGRENMLCQTIDSIGAQHFALDQVEVIVATKNHALTLADLPQIDNLRISLVQADPALTISHQRNLAASHAKGKHLAFLDADVCLAPNWIEAMLTLLKSDGEIKLVSAIQKNSDNAPPLEQLRTFISNAHIDCEVEFLPGRNLLLSAETFDESGGFPEHLVTCEDYVFTQRVHQQGKLIYSSNSTYIHLGEDKAFWPMAKKEVWRGQSNIASLSGRKVPSSEWPSFIAPPIFTLGLFAAVIALLAGALLWSSVFLIPSVLVLLLYTFRLYRISKGGLSLSTILSFYSLYFPARTWGTVKGFFN</sequence>
<dbReference type="Pfam" id="PF00535">
    <property type="entry name" value="Glycos_transf_2"/>
    <property type="match status" value="1"/>
</dbReference>
<accession>A0ABV9LUF2</accession>
<dbReference type="EC" id="2.4.-.-" evidence="7"/>
<keyword evidence="4 7" id="KW-0808">Transferase</keyword>
<comment type="subcellular location">
    <subcellularLocation>
        <location evidence="1">Cell membrane</location>
    </subcellularLocation>
</comment>
<keyword evidence="8" id="KW-1185">Reference proteome</keyword>
<comment type="caution">
    <text evidence="7">The sequence shown here is derived from an EMBL/GenBank/DDBJ whole genome shotgun (WGS) entry which is preliminary data.</text>
</comment>